<evidence type="ECO:0000256" key="1">
    <source>
        <dbReference type="ARBA" id="ARBA00004571"/>
    </source>
</evidence>
<dbReference type="InterPro" id="IPR036942">
    <property type="entry name" value="Beta-barrel_TonB_sf"/>
</dbReference>
<organism evidence="16 17">
    <name type="scientific">Aliikangiella marina</name>
    <dbReference type="NCBI Taxonomy" id="1712262"/>
    <lineage>
        <taxon>Bacteria</taxon>
        <taxon>Pseudomonadati</taxon>
        <taxon>Pseudomonadota</taxon>
        <taxon>Gammaproteobacteria</taxon>
        <taxon>Oceanospirillales</taxon>
        <taxon>Pleioneaceae</taxon>
        <taxon>Aliikangiella</taxon>
    </lineage>
</organism>
<dbReference type="SUPFAM" id="SSF56935">
    <property type="entry name" value="Porins"/>
    <property type="match status" value="1"/>
</dbReference>
<dbReference type="AlphaFoldDB" id="A0A545T9Z7"/>
<name>A0A545T9Z7_9GAMM</name>
<evidence type="ECO:0000259" key="14">
    <source>
        <dbReference type="Pfam" id="PF00593"/>
    </source>
</evidence>
<evidence type="ECO:0000256" key="9">
    <source>
        <dbReference type="ARBA" id="ARBA00023170"/>
    </source>
</evidence>
<dbReference type="PROSITE" id="PS52016">
    <property type="entry name" value="TONB_DEPENDENT_REC_3"/>
    <property type="match status" value="1"/>
</dbReference>
<feature type="domain" description="TonB-dependent receptor plug" evidence="15">
    <location>
        <begin position="139"/>
        <end position="221"/>
    </location>
</feature>
<keyword evidence="7 12" id="KW-0798">TonB box</keyword>
<dbReference type="PANTHER" id="PTHR30069">
    <property type="entry name" value="TONB-DEPENDENT OUTER MEMBRANE RECEPTOR"/>
    <property type="match status" value="1"/>
</dbReference>
<evidence type="ECO:0000256" key="3">
    <source>
        <dbReference type="ARBA" id="ARBA00022448"/>
    </source>
</evidence>
<feature type="compositionally biased region" description="Polar residues" evidence="13">
    <location>
        <begin position="23"/>
        <end position="32"/>
    </location>
</feature>
<keyword evidence="4 11" id="KW-1134">Transmembrane beta strand</keyword>
<evidence type="ECO:0000256" key="7">
    <source>
        <dbReference type="ARBA" id="ARBA00023077"/>
    </source>
</evidence>
<keyword evidence="10 11" id="KW-0998">Cell outer membrane</keyword>
<keyword evidence="5 11" id="KW-0812">Transmembrane</keyword>
<keyword evidence="6" id="KW-0732">Signal</keyword>
<dbReference type="GO" id="GO:0015344">
    <property type="term" value="F:siderophore uptake transmembrane transporter activity"/>
    <property type="evidence" value="ECO:0007669"/>
    <property type="project" value="TreeGrafter"/>
</dbReference>
<comment type="caution">
    <text evidence="16">The sequence shown here is derived from an EMBL/GenBank/DDBJ whole genome shotgun (WGS) entry which is preliminary data.</text>
</comment>
<accession>A0A545T9Z7</accession>
<evidence type="ECO:0000313" key="17">
    <source>
        <dbReference type="Proteomes" id="UP000317839"/>
    </source>
</evidence>
<dbReference type="Pfam" id="PF07715">
    <property type="entry name" value="Plug"/>
    <property type="match status" value="1"/>
</dbReference>
<evidence type="ECO:0000256" key="8">
    <source>
        <dbReference type="ARBA" id="ARBA00023136"/>
    </source>
</evidence>
<evidence type="ECO:0000256" key="6">
    <source>
        <dbReference type="ARBA" id="ARBA00022729"/>
    </source>
</evidence>
<gene>
    <name evidence="16" type="ORF">FLL45_14390</name>
</gene>
<proteinExistence type="inferred from homology"/>
<dbReference type="RefSeq" id="WP_142942751.1">
    <property type="nucleotide sequence ID" value="NZ_VIKR01000003.1"/>
</dbReference>
<dbReference type="EMBL" id="VIKR01000003">
    <property type="protein sequence ID" value="TQV74043.1"/>
    <property type="molecule type" value="Genomic_DNA"/>
</dbReference>
<keyword evidence="17" id="KW-1185">Reference proteome</keyword>
<evidence type="ECO:0000256" key="13">
    <source>
        <dbReference type="SAM" id="MobiDB-lite"/>
    </source>
</evidence>
<dbReference type="GO" id="GO:0044718">
    <property type="term" value="P:siderophore transmembrane transport"/>
    <property type="evidence" value="ECO:0007669"/>
    <property type="project" value="TreeGrafter"/>
</dbReference>
<evidence type="ECO:0000256" key="4">
    <source>
        <dbReference type="ARBA" id="ARBA00022452"/>
    </source>
</evidence>
<dbReference type="PANTHER" id="PTHR30069:SF29">
    <property type="entry name" value="HEMOGLOBIN AND HEMOGLOBIN-HAPTOGLOBIN-BINDING PROTEIN 1-RELATED"/>
    <property type="match status" value="1"/>
</dbReference>
<comment type="subcellular location">
    <subcellularLocation>
        <location evidence="1 11">Cell outer membrane</location>
        <topology evidence="1 11">Multi-pass membrane protein</topology>
    </subcellularLocation>
</comment>
<protein>
    <submittedName>
        <fullName evidence="16">TonB-dependent receptor</fullName>
    </submittedName>
</protein>
<dbReference type="OrthoDB" id="9764669at2"/>
<evidence type="ECO:0000256" key="10">
    <source>
        <dbReference type="ARBA" id="ARBA00023237"/>
    </source>
</evidence>
<keyword evidence="3 11" id="KW-0813">Transport</keyword>
<feature type="region of interest" description="Disordered" evidence="13">
    <location>
        <begin position="23"/>
        <end position="42"/>
    </location>
</feature>
<feature type="region of interest" description="Disordered" evidence="13">
    <location>
        <begin position="62"/>
        <end position="94"/>
    </location>
</feature>
<dbReference type="Proteomes" id="UP000317839">
    <property type="component" value="Unassembled WGS sequence"/>
</dbReference>
<dbReference type="InterPro" id="IPR012910">
    <property type="entry name" value="Plug_dom"/>
</dbReference>
<keyword evidence="8 11" id="KW-0472">Membrane</keyword>
<dbReference type="InterPro" id="IPR039426">
    <property type="entry name" value="TonB-dep_rcpt-like"/>
</dbReference>
<dbReference type="Gene3D" id="2.170.130.10">
    <property type="entry name" value="TonB-dependent receptor, plug domain"/>
    <property type="match status" value="1"/>
</dbReference>
<feature type="compositionally biased region" description="Basic and acidic residues" evidence="13">
    <location>
        <begin position="69"/>
        <end position="80"/>
    </location>
</feature>
<comment type="similarity">
    <text evidence="2">Belongs to the TonB-dependent receptor family. Hemoglobin/haptoglobin binding protein subfamily.</text>
</comment>
<evidence type="ECO:0000256" key="2">
    <source>
        <dbReference type="ARBA" id="ARBA00008143"/>
    </source>
</evidence>
<evidence type="ECO:0000256" key="11">
    <source>
        <dbReference type="PROSITE-ProRule" id="PRU01360"/>
    </source>
</evidence>
<reference evidence="16 17" key="1">
    <citation type="submission" date="2019-06" db="EMBL/GenBank/DDBJ databases">
        <title>Draft genome of Aliikangiella marina GYP-15.</title>
        <authorList>
            <person name="Wang G."/>
        </authorList>
    </citation>
    <scope>NUCLEOTIDE SEQUENCE [LARGE SCALE GENOMIC DNA]</scope>
    <source>
        <strain evidence="16 17">GYP-15</strain>
    </source>
</reference>
<evidence type="ECO:0000256" key="5">
    <source>
        <dbReference type="ARBA" id="ARBA00022692"/>
    </source>
</evidence>
<dbReference type="Pfam" id="PF00593">
    <property type="entry name" value="TonB_dep_Rec_b-barrel"/>
    <property type="match status" value="1"/>
</dbReference>
<evidence type="ECO:0000256" key="12">
    <source>
        <dbReference type="RuleBase" id="RU003357"/>
    </source>
</evidence>
<feature type="domain" description="TonB-dependent receptor-like beta-barrel" evidence="14">
    <location>
        <begin position="253"/>
        <end position="673"/>
    </location>
</feature>
<keyword evidence="9 16" id="KW-0675">Receptor</keyword>
<evidence type="ECO:0000313" key="16">
    <source>
        <dbReference type="EMBL" id="TQV74043.1"/>
    </source>
</evidence>
<evidence type="ECO:0000259" key="15">
    <source>
        <dbReference type="Pfam" id="PF07715"/>
    </source>
</evidence>
<dbReference type="GO" id="GO:0009279">
    <property type="term" value="C:cell outer membrane"/>
    <property type="evidence" value="ECO:0007669"/>
    <property type="project" value="UniProtKB-SubCell"/>
</dbReference>
<dbReference type="InterPro" id="IPR037066">
    <property type="entry name" value="Plug_dom_sf"/>
</dbReference>
<dbReference type="InterPro" id="IPR000531">
    <property type="entry name" value="Beta-barrel_TonB"/>
</dbReference>
<sequence>MIRWTGGALAVMLTYIASVNSQTRNDSTQDIQSSEFESSETQSPFVINTGIAHSFAEGIANDPMTANRSTEDKILPEEPRTITAGDSDDSSSELESVSSDFVSFADAPVLVVTGSRHDKDKAFINDFVAVSDSIGSPISVTELLANEAGLNVNGQPGLFQTLSIRGLARQRVQVYVNGMRITSERRAGVAASFIDASLLSGAEVTQGPASTYYGSGAIGGTIHLVTRQDESRWFNGSLKSDGNERLFAFGVGDSDYTTGLAIRERDNGETISGEEKNNNFSQVSFNYLRHASFNQLKLDWQLIYSKGDDLGKDNLRFPDSRITSYPNEEHILSQFTLSGDGDWQARLYFHEQELITQDIRPLSRVNEVTTDSLDVGFAFEQPWLVNDFEGIFGLDYFARRDVNSFEEETSLSNPTVANFIALNKGQEDEAALFATANRQIDSWSFSAGLRLNYQTQKSDDTATVSDDFITYFASLTKSIGELDVSLSYGTGFRFASLSERLFNGTTGRGQIFGNPNLLPEESSSFDLGFNYSYNNWRFTTHFYETEVDNFIERVSLDDDTRTFENRTNGDISGWQYNIDYQATDELSFSLNGQKTTGEDELGNSLSDIPPERHRLAINLNKDNWFFNTSYIIRQSKSNFGDGELPLESAQIVALKFGTQVSQNWEIALFVDNLFNERYFNSADDLNTLATGREFGINFSYIH</sequence>
<dbReference type="Gene3D" id="2.40.170.20">
    <property type="entry name" value="TonB-dependent receptor, beta-barrel domain"/>
    <property type="match status" value="1"/>
</dbReference>